<organism evidence="1 2">
    <name type="scientific">Polarella glacialis</name>
    <name type="common">Dinoflagellate</name>
    <dbReference type="NCBI Taxonomy" id="89957"/>
    <lineage>
        <taxon>Eukaryota</taxon>
        <taxon>Sar</taxon>
        <taxon>Alveolata</taxon>
        <taxon>Dinophyceae</taxon>
        <taxon>Suessiales</taxon>
        <taxon>Suessiaceae</taxon>
        <taxon>Polarella</taxon>
    </lineage>
</organism>
<reference evidence="1" key="1">
    <citation type="submission" date="2021-02" db="EMBL/GenBank/DDBJ databases">
        <authorList>
            <person name="Dougan E. K."/>
            <person name="Rhodes N."/>
            <person name="Thang M."/>
            <person name="Chan C."/>
        </authorList>
    </citation>
    <scope>NUCLEOTIDE SEQUENCE</scope>
</reference>
<proteinExistence type="predicted"/>
<accession>A0A813K4C2</accession>
<dbReference type="EMBL" id="CAJNNW010028065">
    <property type="protein sequence ID" value="CAE8694497.1"/>
    <property type="molecule type" value="Genomic_DNA"/>
</dbReference>
<dbReference type="PANTHER" id="PTHR11439:SF463">
    <property type="entry name" value="REVERSE TRANSCRIPTASE TY1_COPIA-TYPE DOMAIN-CONTAINING PROTEIN"/>
    <property type="match status" value="1"/>
</dbReference>
<evidence type="ECO:0000313" key="2">
    <source>
        <dbReference type="Proteomes" id="UP000626109"/>
    </source>
</evidence>
<gene>
    <name evidence="1" type="ORF">PGLA2088_LOCUS28889</name>
</gene>
<dbReference type="Proteomes" id="UP000626109">
    <property type="component" value="Unassembled WGS sequence"/>
</dbReference>
<dbReference type="AlphaFoldDB" id="A0A813K4C2"/>
<feature type="non-terminal residue" evidence="1">
    <location>
        <position position="359"/>
    </location>
</feature>
<protein>
    <recommendedName>
        <fullName evidence="3">Reverse transcriptase Ty1/copia-type domain-containing protein</fullName>
    </recommendedName>
</protein>
<evidence type="ECO:0000313" key="1">
    <source>
        <dbReference type="EMBL" id="CAE8694497.1"/>
    </source>
</evidence>
<comment type="caution">
    <text evidence="1">The sequence shown here is derived from an EMBL/GenBank/DDBJ whole genome shotgun (WGS) entry which is preliminary data.</text>
</comment>
<sequence>KDGQYAVASWGEFKSADPYRTDLFAPNSLASTSRVVDLRAVKKKHPTFTFDLTNAFFHAPEDEECYVDPPAEWLDEEEQKTGARDWMWRLIRQLYGRRKAPRHFLKYAAGVLKGFGCEQCPLKRPASLGTQDETCYWSFAWTMAMARALLARIRTAEGMYISGNTKHVENLIKLLDLVDCKVKPTPMVKRSAGIELAEPSKLYRRCVGILLFFNLDRGDIQYCVKELSQSMSAPTELAFAKLKHLVRYLSGSRDYSYFFPVEAEAFEIDARSDTDWAGCLITRRSTTCGSIMVGDCVLYDFCRAQAIVALSSAESEFFGGVSVASEALFVQVVLYFAGIHLTNKLSLDSSAARAILTRS</sequence>
<feature type="non-terminal residue" evidence="1">
    <location>
        <position position="1"/>
    </location>
</feature>
<evidence type="ECO:0008006" key="3">
    <source>
        <dbReference type="Google" id="ProtNLM"/>
    </source>
</evidence>
<dbReference type="PANTHER" id="PTHR11439">
    <property type="entry name" value="GAG-POL-RELATED RETROTRANSPOSON"/>
    <property type="match status" value="1"/>
</dbReference>
<name>A0A813K4C2_POLGL</name>